<accession>A0A914Q7N8</accession>
<dbReference type="Proteomes" id="UP000887578">
    <property type="component" value="Unplaced"/>
</dbReference>
<name>A0A914Q7N8_9BILA</name>
<dbReference type="WBParaSite" id="PDA_v2.g25041.t1">
    <property type="protein sequence ID" value="PDA_v2.g25041.t1"/>
    <property type="gene ID" value="PDA_v2.g25041"/>
</dbReference>
<organism evidence="1 2">
    <name type="scientific">Panagrolaimus davidi</name>
    <dbReference type="NCBI Taxonomy" id="227884"/>
    <lineage>
        <taxon>Eukaryota</taxon>
        <taxon>Metazoa</taxon>
        <taxon>Ecdysozoa</taxon>
        <taxon>Nematoda</taxon>
        <taxon>Chromadorea</taxon>
        <taxon>Rhabditida</taxon>
        <taxon>Tylenchina</taxon>
        <taxon>Panagrolaimomorpha</taxon>
        <taxon>Panagrolaimoidea</taxon>
        <taxon>Panagrolaimidae</taxon>
        <taxon>Panagrolaimus</taxon>
    </lineage>
</organism>
<sequence>MTAAIAGLPVVAEHYQEALKTLDARFGKTDSIKSALFTKLKYVSSSKDDTGSLRQKYEEIVFICRQLAALGEDLDHQLLIQTIIGKFPENTMLALTNIKPVASWKYEDLRSKLDDLISAKEDL</sequence>
<protein>
    <submittedName>
        <fullName evidence="2">Uncharacterized protein</fullName>
    </submittedName>
</protein>
<proteinExistence type="predicted"/>
<keyword evidence="1" id="KW-1185">Reference proteome</keyword>
<dbReference type="Pfam" id="PF03564">
    <property type="entry name" value="DUF1759"/>
    <property type="match status" value="1"/>
</dbReference>
<reference evidence="2" key="1">
    <citation type="submission" date="2022-11" db="UniProtKB">
        <authorList>
            <consortium name="WormBaseParasite"/>
        </authorList>
    </citation>
    <scope>IDENTIFICATION</scope>
</reference>
<dbReference type="AlphaFoldDB" id="A0A914Q7N8"/>
<dbReference type="InterPro" id="IPR005312">
    <property type="entry name" value="DUF1759"/>
</dbReference>
<evidence type="ECO:0000313" key="1">
    <source>
        <dbReference type="Proteomes" id="UP000887578"/>
    </source>
</evidence>
<evidence type="ECO:0000313" key="2">
    <source>
        <dbReference type="WBParaSite" id="PDA_v2.g25041.t1"/>
    </source>
</evidence>